<keyword evidence="3" id="KW-1185">Reference proteome</keyword>
<feature type="compositionally biased region" description="Polar residues" evidence="1">
    <location>
        <begin position="546"/>
        <end position="563"/>
    </location>
</feature>
<feature type="compositionally biased region" description="Polar residues" evidence="1">
    <location>
        <begin position="162"/>
        <end position="179"/>
    </location>
</feature>
<feature type="compositionally biased region" description="Basic and acidic residues" evidence="1">
    <location>
        <begin position="261"/>
        <end position="280"/>
    </location>
</feature>
<feature type="compositionally biased region" description="Low complexity" evidence="1">
    <location>
        <begin position="484"/>
        <end position="495"/>
    </location>
</feature>
<feature type="compositionally biased region" description="Basic and acidic residues" evidence="1">
    <location>
        <begin position="121"/>
        <end position="157"/>
    </location>
</feature>
<proteinExistence type="predicted"/>
<dbReference type="Proteomes" id="UP000070444">
    <property type="component" value="Unassembled WGS sequence"/>
</dbReference>
<protein>
    <submittedName>
        <fullName evidence="2">Uncharacterized protein</fullName>
    </submittedName>
</protein>
<feature type="compositionally biased region" description="Polar residues" evidence="1">
    <location>
        <begin position="643"/>
        <end position="696"/>
    </location>
</feature>
<evidence type="ECO:0000313" key="3">
    <source>
        <dbReference type="Proteomes" id="UP000070444"/>
    </source>
</evidence>
<feature type="region of interest" description="Disordered" evidence="1">
    <location>
        <begin position="293"/>
        <end position="729"/>
    </location>
</feature>
<dbReference type="OMA" id="IDENAQD"/>
<dbReference type="EMBL" id="KQ964636">
    <property type="protein sequence ID" value="KXN67444.1"/>
    <property type="molecule type" value="Genomic_DNA"/>
</dbReference>
<evidence type="ECO:0000256" key="1">
    <source>
        <dbReference type="SAM" id="MobiDB-lite"/>
    </source>
</evidence>
<evidence type="ECO:0000313" key="2">
    <source>
        <dbReference type="EMBL" id="KXN67444.1"/>
    </source>
</evidence>
<name>A0A137NXQ1_CONC2</name>
<dbReference type="AlphaFoldDB" id="A0A137NXQ1"/>
<feature type="compositionally biased region" description="Basic and acidic residues" evidence="1">
    <location>
        <begin position="188"/>
        <end position="220"/>
    </location>
</feature>
<reference evidence="2 3" key="1">
    <citation type="journal article" date="2015" name="Genome Biol. Evol.">
        <title>Phylogenomic analyses indicate that early fungi evolved digesting cell walls of algal ancestors of land plants.</title>
        <authorList>
            <person name="Chang Y."/>
            <person name="Wang S."/>
            <person name="Sekimoto S."/>
            <person name="Aerts A.L."/>
            <person name="Choi C."/>
            <person name="Clum A."/>
            <person name="LaButti K.M."/>
            <person name="Lindquist E.A."/>
            <person name="Yee Ngan C."/>
            <person name="Ohm R.A."/>
            <person name="Salamov A.A."/>
            <person name="Grigoriev I.V."/>
            <person name="Spatafora J.W."/>
            <person name="Berbee M.L."/>
        </authorList>
    </citation>
    <scope>NUCLEOTIDE SEQUENCE [LARGE SCALE GENOMIC DNA]</scope>
    <source>
        <strain evidence="2 3">NRRL 28638</strain>
    </source>
</reference>
<feature type="region of interest" description="Disordered" evidence="1">
    <location>
        <begin position="112"/>
        <end position="280"/>
    </location>
</feature>
<accession>A0A137NXQ1</accession>
<gene>
    <name evidence="2" type="ORF">CONCODRAFT_80150</name>
</gene>
<organism evidence="2 3">
    <name type="scientific">Conidiobolus coronatus (strain ATCC 28846 / CBS 209.66 / NRRL 28638)</name>
    <name type="common">Delacroixia coronata</name>
    <dbReference type="NCBI Taxonomy" id="796925"/>
    <lineage>
        <taxon>Eukaryota</taxon>
        <taxon>Fungi</taxon>
        <taxon>Fungi incertae sedis</taxon>
        <taxon>Zoopagomycota</taxon>
        <taxon>Entomophthoromycotina</taxon>
        <taxon>Entomophthoromycetes</taxon>
        <taxon>Entomophthorales</taxon>
        <taxon>Ancylistaceae</taxon>
        <taxon>Conidiobolus</taxon>
    </lineage>
</organism>
<feature type="compositionally biased region" description="Polar residues" evidence="1">
    <location>
        <begin position="320"/>
        <end position="329"/>
    </location>
</feature>
<feature type="compositionally biased region" description="Basic and acidic residues" evidence="1">
    <location>
        <begin position="233"/>
        <end position="253"/>
    </location>
</feature>
<feature type="region of interest" description="Disordered" evidence="1">
    <location>
        <begin position="1"/>
        <end position="23"/>
    </location>
</feature>
<feature type="compositionally biased region" description="Polar residues" evidence="1">
    <location>
        <begin position="398"/>
        <end position="471"/>
    </location>
</feature>
<feature type="compositionally biased region" description="Basic and acidic residues" evidence="1">
    <location>
        <begin position="344"/>
        <end position="365"/>
    </location>
</feature>
<feature type="compositionally biased region" description="Low complexity" evidence="1">
    <location>
        <begin position="621"/>
        <end position="631"/>
    </location>
</feature>
<feature type="compositionally biased region" description="Polar residues" evidence="1">
    <location>
        <begin position="513"/>
        <end position="530"/>
    </location>
</feature>
<feature type="compositionally biased region" description="Basic and acidic residues" evidence="1">
    <location>
        <begin position="597"/>
        <end position="608"/>
    </location>
</feature>
<sequence length="729" mass="80310">MTTRSRANFEGRSSRYGNAGGNSEYDQLRQAFLEPVLKWQRKVDTPSHVKTFKVPMWVNTEVQAEFDNQPSPVHTPVPDTIQTEAVEEAQVNNSQTISEPAVTLEVPKVVINSEDQPTSVEKTEDEKVSDKTDEKVEKLEINKEEAFESKEVAESDKPASVSLETETTEQASIPATTNEAEIDNDYVLVEKPDEIPIEEDTKMDIDTEPIKEATQDDKTNIEAAQPEVVPQDGKTEVETEQPKEDLQSDKMETDEVAPILESKEEPIQAQDEIKDDDKMDIDPIPVAEQIENISKDEQLVQEPVNETQIVSDKPVEKQPETQIESVQEVSQDDKMDIDEQPEVQDEKVLEVPQNDKMDVDEEVKPQTEQAAEVSQEDKMESKPEAQVQLSEDQIVPSIANQEQVSTLESKPQDNMTIDQTSQIEEPSSHPNLVTEGGSNFPTETSTTELDLNSAPVPQTQFTESIAQQEPTQVAKEPTPEPPKLTESTLEATTSLFGDIGTFPQPEPIDFSGTAANQSEVSESAKGSNDSPAVIAQPELVKESESGVEQANNESIAEASTENLNEVKEPEVVPVQANEDKVEESVSEQPQQIVVEPSIEKEEPKEDAAKPSILGLVGDYQSSSSPGSESEPAQVAEKVELPVETTNQSDAAVEAQNTNELNNEGSNQLVSNPEVVNSTVNETQSSVPTIEQEQSAVTEAPVQDQDKPKEDEVDDKEGNFPEEISTKMEE</sequence>
<feature type="compositionally biased region" description="Basic and acidic residues" evidence="1">
    <location>
        <begin position="703"/>
        <end position="729"/>
    </location>
</feature>